<dbReference type="PANTHER" id="PTHR24179:SF29">
    <property type="entry name" value="LD46604P"/>
    <property type="match status" value="1"/>
</dbReference>
<dbReference type="InterPro" id="IPR051226">
    <property type="entry name" value="PP1_Regulatory_Subunit"/>
</dbReference>
<evidence type="ECO:0000256" key="1">
    <source>
        <dbReference type="ARBA" id="ARBA00022737"/>
    </source>
</evidence>
<dbReference type="OrthoDB" id="19014at2759"/>
<gene>
    <name evidence="2" type="ORF">MCOS_LOCUS4631</name>
</gene>
<dbReference type="GO" id="GO:0004857">
    <property type="term" value="F:enzyme inhibitor activity"/>
    <property type="evidence" value="ECO:0007669"/>
    <property type="project" value="TreeGrafter"/>
</dbReference>
<evidence type="ECO:0000313" key="2">
    <source>
        <dbReference type="EMBL" id="VDD78628.1"/>
    </source>
</evidence>
<reference evidence="2 3" key="1">
    <citation type="submission" date="2018-10" db="EMBL/GenBank/DDBJ databases">
        <authorList>
            <consortium name="Pathogen Informatics"/>
        </authorList>
    </citation>
    <scope>NUCLEOTIDE SEQUENCE [LARGE SCALE GENOMIC DNA]</scope>
</reference>
<evidence type="ECO:0000313" key="3">
    <source>
        <dbReference type="Proteomes" id="UP000267029"/>
    </source>
</evidence>
<dbReference type="STRING" id="53468.A0A0R3UCI2"/>
<dbReference type="EMBL" id="UXSR01001970">
    <property type="protein sequence ID" value="VDD78628.1"/>
    <property type="molecule type" value="Genomic_DNA"/>
</dbReference>
<feature type="non-terminal residue" evidence="2">
    <location>
        <position position="80"/>
    </location>
</feature>
<dbReference type="PANTHER" id="PTHR24179">
    <property type="entry name" value="PROTEIN PHOSPHATASE 1 REGULATORY SUBUNIT 12"/>
    <property type="match status" value="1"/>
</dbReference>
<dbReference type="Proteomes" id="UP000267029">
    <property type="component" value="Unassembled WGS sequence"/>
</dbReference>
<protein>
    <submittedName>
        <fullName evidence="2">Uncharacterized protein</fullName>
    </submittedName>
</protein>
<dbReference type="GO" id="GO:0017020">
    <property type="term" value="F:myosin phosphatase regulator activity"/>
    <property type="evidence" value="ECO:0007669"/>
    <property type="project" value="TreeGrafter"/>
</dbReference>
<keyword evidence="3" id="KW-1185">Reference proteome</keyword>
<name>A0A0R3UCI2_MESCO</name>
<keyword evidence="1" id="KW-0677">Repeat</keyword>
<proteinExistence type="predicted"/>
<dbReference type="GO" id="GO:0005737">
    <property type="term" value="C:cytoplasm"/>
    <property type="evidence" value="ECO:0007669"/>
    <property type="project" value="TreeGrafter"/>
</dbReference>
<organism evidence="2 3">
    <name type="scientific">Mesocestoides corti</name>
    <name type="common">Flatworm</name>
    <dbReference type="NCBI Taxonomy" id="53468"/>
    <lineage>
        <taxon>Eukaryota</taxon>
        <taxon>Metazoa</taxon>
        <taxon>Spiralia</taxon>
        <taxon>Lophotrochozoa</taxon>
        <taxon>Platyhelminthes</taxon>
        <taxon>Cestoda</taxon>
        <taxon>Eucestoda</taxon>
        <taxon>Cyclophyllidea</taxon>
        <taxon>Mesocestoididae</taxon>
        <taxon>Mesocestoides</taxon>
    </lineage>
</organism>
<sequence>MEQPSKAEMGFEIGGADLLAVNADGNMPYDICEDDSTLDLIESGMASRGITQEDIDEKRRVPEREMLAAMERLIKNSGDI</sequence>
<dbReference type="AlphaFoldDB" id="A0A0R3UCI2"/>
<accession>A0A0R3UCI2</accession>